<name>A0A0R3PE50_ANGCS</name>
<evidence type="ECO:0000313" key="4">
    <source>
        <dbReference type="Proteomes" id="UP000267027"/>
    </source>
</evidence>
<keyword evidence="2" id="KW-0560">Oxidoreductase</keyword>
<comment type="similarity">
    <text evidence="1">Belongs to the short-chain dehydrogenases/reductases (SDR) family.</text>
</comment>
<dbReference type="WBParaSite" id="ACOC_0000229901-mRNA-1">
    <property type="protein sequence ID" value="ACOC_0000229901-mRNA-1"/>
    <property type="gene ID" value="ACOC_0000229901"/>
</dbReference>
<gene>
    <name evidence="3" type="ORF">ACOC_LOCUS2300</name>
</gene>
<evidence type="ECO:0000256" key="1">
    <source>
        <dbReference type="ARBA" id="ARBA00006484"/>
    </source>
</evidence>
<dbReference type="Proteomes" id="UP000267027">
    <property type="component" value="Unassembled WGS sequence"/>
</dbReference>
<keyword evidence="4" id="KW-1185">Reference proteome</keyword>
<dbReference type="STRING" id="334426.A0A0R3PE50"/>
<evidence type="ECO:0000256" key="2">
    <source>
        <dbReference type="ARBA" id="ARBA00023002"/>
    </source>
</evidence>
<dbReference type="EMBL" id="UYYA01000439">
    <property type="protein sequence ID" value="VDM53885.1"/>
    <property type="molecule type" value="Genomic_DNA"/>
</dbReference>
<dbReference type="PANTHER" id="PTHR24320">
    <property type="entry name" value="RETINOL DEHYDROGENASE"/>
    <property type="match status" value="1"/>
</dbReference>
<dbReference type="AlphaFoldDB" id="A0A0R3PE50"/>
<protein>
    <submittedName>
        <fullName evidence="5">NAD(P)-binding protein</fullName>
    </submittedName>
</protein>
<dbReference type="InterPro" id="IPR036291">
    <property type="entry name" value="NAD(P)-bd_dom_sf"/>
</dbReference>
<dbReference type="Gene3D" id="3.40.50.720">
    <property type="entry name" value="NAD(P)-binding Rossmann-like Domain"/>
    <property type="match status" value="1"/>
</dbReference>
<organism evidence="5">
    <name type="scientific">Angiostrongylus costaricensis</name>
    <name type="common">Nematode worm</name>
    <dbReference type="NCBI Taxonomy" id="334426"/>
    <lineage>
        <taxon>Eukaryota</taxon>
        <taxon>Metazoa</taxon>
        <taxon>Ecdysozoa</taxon>
        <taxon>Nematoda</taxon>
        <taxon>Chromadorea</taxon>
        <taxon>Rhabditida</taxon>
        <taxon>Rhabditina</taxon>
        <taxon>Rhabditomorpha</taxon>
        <taxon>Strongyloidea</taxon>
        <taxon>Metastrongylidae</taxon>
        <taxon>Angiostrongylus</taxon>
    </lineage>
</organism>
<sequence>MFISCSFVSPDASFDAIRDYIIKETGNSSNVDYIAADLSVMKEVASLADQVKSRFPDLNVLLCNAGVLNPRRSETKDGLEMTFQVANFNVSRKENLLQYIATFVVEGEKLKARWAVISEKSF</sequence>
<reference evidence="3 4" key="2">
    <citation type="submission" date="2018-11" db="EMBL/GenBank/DDBJ databases">
        <authorList>
            <consortium name="Pathogen Informatics"/>
        </authorList>
    </citation>
    <scope>NUCLEOTIDE SEQUENCE [LARGE SCALE GENOMIC DNA]</scope>
    <source>
        <strain evidence="3 4">Costa Rica</strain>
    </source>
</reference>
<dbReference type="SUPFAM" id="SSF51735">
    <property type="entry name" value="NAD(P)-binding Rossmann-fold domains"/>
    <property type="match status" value="1"/>
</dbReference>
<proteinExistence type="inferred from homology"/>
<dbReference type="PANTHER" id="PTHR24320:SF288">
    <property type="entry name" value="RETINOL DEHYDROGENASE 14"/>
    <property type="match status" value="1"/>
</dbReference>
<dbReference type="OrthoDB" id="191139at2759"/>
<evidence type="ECO:0000313" key="3">
    <source>
        <dbReference type="EMBL" id="VDM53885.1"/>
    </source>
</evidence>
<evidence type="ECO:0000313" key="5">
    <source>
        <dbReference type="WBParaSite" id="ACOC_0000229901-mRNA-1"/>
    </source>
</evidence>
<reference evidence="5" key="1">
    <citation type="submission" date="2017-02" db="UniProtKB">
        <authorList>
            <consortium name="WormBaseParasite"/>
        </authorList>
    </citation>
    <scope>IDENTIFICATION</scope>
</reference>
<accession>A0A0R3PE50</accession>
<dbReference type="GO" id="GO:0016491">
    <property type="term" value="F:oxidoreductase activity"/>
    <property type="evidence" value="ECO:0007669"/>
    <property type="project" value="UniProtKB-KW"/>
</dbReference>